<protein>
    <submittedName>
        <fullName evidence="4">Precorrin-6A/cobalt-precorrin-6A reductase</fullName>
    </submittedName>
</protein>
<accession>A0A1I3C317</accession>
<evidence type="ECO:0000256" key="2">
    <source>
        <dbReference type="ARBA" id="ARBA00022573"/>
    </source>
</evidence>
<reference evidence="4 5" key="1">
    <citation type="submission" date="2016-10" db="EMBL/GenBank/DDBJ databases">
        <authorList>
            <person name="de Groot N.N."/>
        </authorList>
    </citation>
    <scope>NUCLEOTIDE SEQUENCE [LARGE SCALE GENOMIC DNA]</scope>
    <source>
        <strain evidence="4 5">CGMCC 1.11030</strain>
    </source>
</reference>
<dbReference type="Pfam" id="PF02571">
    <property type="entry name" value="CbiJ"/>
    <property type="match status" value="1"/>
</dbReference>
<comment type="pathway">
    <text evidence="1">Cofactor biosynthesis; adenosylcobalamin biosynthesis.</text>
</comment>
<name>A0A1I3C317_9RHOB</name>
<dbReference type="RefSeq" id="WP_092857540.1">
    <property type="nucleotide sequence ID" value="NZ_FOQH01000001.1"/>
</dbReference>
<evidence type="ECO:0000313" key="5">
    <source>
        <dbReference type="Proteomes" id="UP000199377"/>
    </source>
</evidence>
<dbReference type="EMBL" id="FOQH01000001">
    <property type="protein sequence ID" value="SFH68965.1"/>
    <property type="molecule type" value="Genomic_DNA"/>
</dbReference>
<evidence type="ECO:0000256" key="1">
    <source>
        <dbReference type="ARBA" id="ARBA00004953"/>
    </source>
</evidence>
<evidence type="ECO:0000313" key="4">
    <source>
        <dbReference type="EMBL" id="SFH68965.1"/>
    </source>
</evidence>
<dbReference type="Proteomes" id="UP000199377">
    <property type="component" value="Unassembled WGS sequence"/>
</dbReference>
<dbReference type="GO" id="GO:0009236">
    <property type="term" value="P:cobalamin biosynthetic process"/>
    <property type="evidence" value="ECO:0007669"/>
    <property type="project" value="UniProtKB-UniPathway"/>
</dbReference>
<dbReference type="AlphaFoldDB" id="A0A1I3C317"/>
<keyword evidence="5" id="KW-1185">Reference proteome</keyword>
<dbReference type="InterPro" id="IPR003723">
    <property type="entry name" value="Precorrin-6x_reduct"/>
</dbReference>
<organism evidence="4 5">
    <name type="scientific">Albimonas pacifica</name>
    <dbReference type="NCBI Taxonomy" id="1114924"/>
    <lineage>
        <taxon>Bacteria</taxon>
        <taxon>Pseudomonadati</taxon>
        <taxon>Pseudomonadota</taxon>
        <taxon>Alphaproteobacteria</taxon>
        <taxon>Rhodobacterales</taxon>
        <taxon>Paracoccaceae</taxon>
        <taxon>Albimonas</taxon>
    </lineage>
</organism>
<sequence>MAAEPPRLLVLAGTAEARAVLEALAPAVAESRLRVLASLAGATRAPRPLPVETRRGGFGGAEGLAAFLRARRIDAVLDATHPFAARISANAAAACAAVGAARAQLLRPGWDGPARRFPDLASALAAAPPGARVLAATGRASAPALQGRGDLEILLRVAESGPPIPGVETLVSRPPHAPEADRALMRGRAISHLLARDSGGADGAKLHVARELGIEILLAERPPAEPGAVLPGAPEALDWVLETLVLGR</sequence>
<dbReference type="GO" id="GO:0016994">
    <property type="term" value="F:precorrin-6A reductase activity"/>
    <property type="evidence" value="ECO:0007669"/>
    <property type="project" value="InterPro"/>
</dbReference>
<gene>
    <name evidence="4" type="ORF">SAMN05216258_101541</name>
</gene>
<dbReference type="OrthoDB" id="5183775at2"/>
<evidence type="ECO:0000256" key="3">
    <source>
        <dbReference type="ARBA" id="ARBA00023002"/>
    </source>
</evidence>
<keyword evidence="2" id="KW-0169">Cobalamin biosynthesis</keyword>
<dbReference type="PROSITE" id="PS51014">
    <property type="entry name" value="COBK_CBIJ"/>
    <property type="match status" value="1"/>
</dbReference>
<dbReference type="STRING" id="1114924.SAMN05216258_101541"/>
<dbReference type="PANTHER" id="PTHR36925:SF1">
    <property type="entry name" value="COBALT-PRECORRIN-6A REDUCTASE"/>
    <property type="match status" value="1"/>
</dbReference>
<proteinExistence type="predicted"/>
<dbReference type="UniPathway" id="UPA00148"/>
<keyword evidence="3" id="KW-0560">Oxidoreductase</keyword>
<dbReference type="PANTHER" id="PTHR36925">
    <property type="entry name" value="COBALT-PRECORRIN-6A REDUCTASE"/>
    <property type="match status" value="1"/>
</dbReference>